<dbReference type="EMBL" id="LC199500">
    <property type="protein sequence ID" value="BBA49164.1"/>
    <property type="molecule type" value="Genomic_DNA"/>
</dbReference>
<organism evidence="2">
    <name type="scientific">Oryzias latipes</name>
    <name type="common">Japanese rice fish</name>
    <name type="synonym">Japanese killifish</name>
    <dbReference type="NCBI Taxonomy" id="8090"/>
    <lineage>
        <taxon>Eukaryota</taxon>
        <taxon>Metazoa</taxon>
        <taxon>Chordata</taxon>
        <taxon>Craniata</taxon>
        <taxon>Vertebrata</taxon>
        <taxon>Euteleostomi</taxon>
        <taxon>Actinopterygii</taxon>
        <taxon>Neopterygii</taxon>
        <taxon>Teleostei</taxon>
        <taxon>Neoteleostei</taxon>
        <taxon>Acanthomorphata</taxon>
        <taxon>Ovalentaria</taxon>
        <taxon>Atherinomorphae</taxon>
        <taxon>Beloniformes</taxon>
        <taxon>Adrianichthyidae</taxon>
        <taxon>Oryziinae</taxon>
        <taxon>Oryzias</taxon>
    </lineage>
</organism>
<evidence type="ECO:0000256" key="1">
    <source>
        <dbReference type="SAM" id="MobiDB-lite"/>
    </source>
</evidence>
<proteinExistence type="predicted"/>
<sequence length="104" mass="11597">MRRPPLCEADRGTLEKSPPLSSQENSQRNSRPDAEEGPCCLQLRGKTRVFFFEEARELGRSAAFFCVSKQGGSQLRERAGPCKKSSVSQLCRAGFSMSLITKRK</sequence>
<accession>A0A286P9Q3</accession>
<feature type="compositionally biased region" description="Polar residues" evidence="1">
    <location>
        <begin position="19"/>
        <end position="29"/>
    </location>
</feature>
<dbReference type="AlphaFoldDB" id="A0A286P9Q3"/>
<gene>
    <name evidence="2" type="primary">ORF4</name>
</gene>
<name>A0A286P9Q3_ORYLA</name>
<protein>
    <submittedName>
        <fullName evidence="2">Uncharacterized protein</fullName>
    </submittedName>
</protein>
<reference evidence="2" key="1">
    <citation type="journal article" date="2017" name="Nat. Commun.">
        <title>Complete fusion of a transposon and herpesvirus created the Teratorn mobile element in medaka fish.</title>
        <authorList>
            <person name="Inoue Y."/>
            <person name="Saga T."/>
            <person name="Aikawa T."/>
            <person name="Kumagai M."/>
            <person name="Shimada A."/>
            <person name="Kawaguchi Y."/>
            <person name="Naruse K."/>
            <person name="Morishita S."/>
            <person name="Koga A."/>
            <person name="Takeda H."/>
        </authorList>
    </citation>
    <scope>NUCLEOTIDE SEQUENCE</scope>
</reference>
<feature type="region of interest" description="Disordered" evidence="1">
    <location>
        <begin position="1"/>
        <end position="38"/>
    </location>
</feature>
<evidence type="ECO:0000313" key="2">
    <source>
        <dbReference type="EMBL" id="BBA49164.1"/>
    </source>
</evidence>